<comment type="catalytic activity">
    <reaction evidence="12">
        <text>Cleavage of a -Pro-|-Xaa bond to release a C-terminal amino acid.</text>
        <dbReference type="EC" id="3.4.16.2"/>
    </reaction>
</comment>
<keyword evidence="6" id="KW-0732">Signal</keyword>
<dbReference type="InterPro" id="IPR029058">
    <property type="entry name" value="AB_hydrolase_fold"/>
</dbReference>
<feature type="compositionally biased region" description="Basic and acidic residues" evidence="18">
    <location>
        <begin position="27"/>
        <end position="40"/>
    </location>
</feature>
<dbReference type="Gene3D" id="1.20.120.980">
    <property type="entry name" value="Serine carboxypeptidase S28, SKS domain"/>
    <property type="match status" value="1"/>
</dbReference>
<keyword evidence="4" id="KW-0121">Carboxypeptidase</keyword>
<evidence type="ECO:0000256" key="10">
    <source>
        <dbReference type="ARBA" id="ARBA00023180"/>
    </source>
</evidence>
<keyword evidence="8" id="KW-0865">Zymogen</keyword>
<keyword evidence="10" id="KW-0325">Glycoprotein</keyword>
<sequence>MCVWCVALVYPDGGSVSRKTRRGKTGGARDARARTRPGRDRDLAGSSVIMDLPLRALLLIVIALGQPTVQLMFRHEFAESRHYDAPLTRSARYRYETRTFDVRVDHFSFAVQDTFKLRYLVNDTWRTTDNAPIFFYTGNEGRIETFAENTGFLWEIAPQFGALVVFAEHRYYGESLPYGNKSFSDPQHLGYLTSQQALADYVELIAYLKSKPGYKRSPVIAFGGSYGGMLSAWMRMKYPHVVQGAIAASAPILQFTGIVECEAFARITTSDFRASNSACPQLIRKSWSTITEVTSNDEGKKWLSDTWKLCDPLKTAEHVNVLKDFLQEIYINLAMVNYPYGTDFLAPLPGNPINMFCQHLKNPSLTGRPLLSALYEAINVYTNYTGTASCTSTKNAQPSLDTGDLWDYQACTEMVMPMCFDGVNDMFEPAQWSFKDYNSSCFQRYSVSSQPNLVCHQYGCANLIYSNVTNINFSNGLLDPWTSGGVLRNLSSSAIAIIIPDAAHHLDLRESNSNDPYSVIVARKFHRYSIRKWIKEYQSVL</sequence>
<keyword evidence="9" id="KW-1015">Disulfide bond</keyword>
<evidence type="ECO:0000256" key="14">
    <source>
        <dbReference type="ARBA" id="ARBA00066456"/>
    </source>
</evidence>
<proteinExistence type="inferred from homology"/>
<dbReference type="PANTHER" id="PTHR11010">
    <property type="entry name" value="PROTEASE S28 PRO-X CARBOXYPEPTIDASE-RELATED"/>
    <property type="match status" value="1"/>
</dbReference>
<dbReference type="Pfam" id="PF05577">
    <property type="entry name" value="Peptidase_S28"/>
    <property type="match status" value="1"/>
</dbReference>
<evidence type="ECO:0000256" key="13">
    <source>
        <dbReference type="ARBA" id="ARBA00059701"/>
    </source>
</evidence>
<evidence type="ECO:0000256" key="3">
    <source>
        <dbReference type="ARBA" id="ARBA00011738"/>
    </source>
</evidence>
<evidence type="ECO:0000256" key="16">
    <source>
        <dbReference type="ARBA" id="ARBA00076475"/>
    </source>
</evidence>
<evidence type="ECO:0000256" key="9">
    <source>
        <dbReference type="ARBA" id="ARBA00023157"/>
    </source>
</evidence>
<dbReference type="OrthoDB" id="2130629at2759"/>
<gene>
    <name evidence="19" type="ORF">DMN91_003259</name>
</gene>
<evidence type="ECO:0000256" key="5">
    <source>
        <dbReference type="ARBA" id="ARBA00022670"/>
    </source>
</evidence>
<name>A0A3L8DXK6_OOCBI</name>
<keyword evidence="7" id="KW-0378">Hydrolase</keyword>
<dbReference type="GO" id="GO:0008239">
    <property type="term" value="F:dipeptidyl-peptidase activity"/>
    <property type="evidence" value="ECO:0007669"/>
    <property type="project" value="TreeGrafter"/>
</dbReference>
<evidence type="ECO:0000256" key="4">
    <source>
        <dbReference type="ARBA" id="ARBA00022645"/>
    </source>
</evidence>
<dbReference type="EMBL" id="QOIP01000003">
    <property type="protein sequence ID" value="RLU25167.1"/>
    <property type="molecule type" value="Genomic_DNA"/>
</dbReference>
<comment type="caution">
    <text evidence="19">The sequence shown here is derived from an EMBL/GenBank/DDBJ whole genome shotgun (WGS) entry which is preliminary data.</text>
</comment>
<organism evidence="19 20">
    <name type="scientific">Ooceraea biroi</name>
    <name type="common">Clonal raider ant</name>
    <name type="synonym">Cerapachys biroi</name>
    <dbReference type="NCBI Taxonomy" id="2015173"/>
    <lineage>
        <taxon>Eukaryota</taxon>
        <taxon>Metazoa</taxon>
        <taxon>Ecdysozoa</taxon>
        <taxon>Arthropoda</taxon>
        <taxon>Hexapoda</taxon>
        <taxon>Insecta</taxon>
        <taxon>Pterygota</taxon>
        <taxon>Neoptera</taxon>
        <taxon>Endopterygota</taxon>
        <taxon>Hymenoptera</taxon>
        <taxon>Apocrita</taxon>
        <taxon>Aculeata</taxon>
        <taxon>Formicoidea</taxon>
        <taxon>Formicidae</taxon>
        <taxon>Dorylinae</taxon>
        <taxon>Ooceraea</taxon>
    </lineage>
</organism>
<dbReference type="InterPro" id="IPR042269">
    <property type="entry name" value="Ser_carbopepase_S28_SKS"/>
</dbReference>
<dbReference type="PANTHER" id="PTHR11010:SF38">
    <property type="entry name" value="LYSOSOMAL PRO-X CARBOXYPEPTIDASE"/>
    <property type="match status" value="1"/>
</dbReference>
<dbReference type="AlphaFoldDB" id="A0A3L8DXK6"/>
<evidence type="ECO:0000256" key="11">
    <source>
        <dbReference type="ARBA" id="ARBA00023228"/>
    </source>
</evidence>
<reference evidence="19 20" key="1">
    <citation type="journal article" date="2018" name="Genome Res.">
        <title>The genomic architecture and molecular evolution of ant odorant receptors.</title>
        <authorList>
            <person name="McKenzie S.K."/>
            <person name="Kronauer D.J.C."/>
        </authorList>
    </citation>
    <scope>NUCLEOTIDE SEQUENCE [LARGE SCALE GENOMIC DNA]</scope>
    <source>
        <strain evidence="19">Clonal line C1</strain>
    </source>
</reference>
<dbReference type="FunFam" id="1.20.120.980:FF:000002">
    <property type="entry name" value="lysosomal Pro-X carboxypeptidase"/>
    <property type="match status" value="1"/>
</dbReference>
<comment type="subunit">
    <text evidence="3">Homodimer.</text>
</comment>
<dbReference type="Proteomes" id="UP000279307">
    <property type="component" value="Chromosome 3"/>
</dbReference>
<evidence type="ECO:0000256" key="2">
    <source>
        <dbReference type="ARBA" id="ARBA00011079"/>
    </source>
</evidence>
<dbReference type="SUPFAM" id="SSF53474">
    <property type="entry name" value="alpha/beta-Hydrolases"/>
    <property type="match status" value="1"/>
</dbReference>
<evidence type="ECO:0000256" key="8">
    <source>
        <dbReference type="ARBA" id="ARBA00023145"/>
    </source>
</evidence>
<comment type="subcellular location">
    <subcellularLocation>
        <location evidence="1">Lysosome</location>
    </subcellularLocation>
</comment>
<feature type="region of interest" description="Disordered" evidence="18">
    <location>
        <begin position="16"/>
        <end position="40"/>
    </location>
</feature>
<evidence type="ECO:0000256" key="18">
    <source>
        <dbReference type="SAM" id="MobiDB-lite"/>
    </source>
</evidence>
<dbReference type="EC" id="3.4.16.2" evidence="14"/>
<dbReference type="Gene3D" id="3.40.50.1820">
    <property type="entry name" value="alpha/beta hydrolase"/>
    <property type="match status" value="1"/>
</dbReference>
<evidence type="ECO:0000256" key="7">
    <source>
        <dbReference type="ARBA" id="ARBA00022801"/>
    </source>
</evidence>
<dbReference type="GO" id="GO:0005764">
    <property type="term" value="C:lysosome"/>
    <property type="evidence" value="ECO:0007669"/>
    <property type="project" value="UniProtKB-SubCell"/>
</dbReference>
<evidence type="ECO:0000313" key="20">
    <source>
        <dbReference type="Proteomes" id="UP000279307"/>
    </source>
</evidence>
<evidence type="ECO:0000256" key="17">
    <source>
        <dbReference type="ARBA" id="ARBA00076608"/>
    </source>
</evidence>
<evidence type="ECO:0000256" key="15">
    <source>
        <dbReference type="ARBA" id="ARBA00073691"/>
    </source>
</evidence>
<accession>A0A3L8DXK6</accession>
<dbReference type="GO" id="GO:0004185">
    <property type="term" value="F:serine-type carboxypeptidase activity"/>
    <property type="evidence" value="ECO:0007669"/>
    <property type="project" value="UniProtKB-EC"/>
</dbReference>
<protein>
    <recommendedName>
        <fullName evidence="15">Lysosomal Pro-X carboxypeptidase</fullName>
        <ecNumber evidence="14">3.4.16.2</ecNumber>
    </recommendedName>
    <alternativeName>
        <fullName evidence="17">Proline carboxypeptidase</fullName>
    </alternativeName>
    <alternativeName>
        <fullName evidence="16">Prolylcarboxypeptidase</fullName>
    </alternativeName>
</protein>
<evidence type="ECO:0000256" key="6">
    <source>
        <dbReference type="ARBA" id="ARBA00022729"/>
    </source>
</evidence>
<evidence type="ECO:0000313" key="19">
    <source>
        <dbReference type="EMBL" id="RLU25167.1"/>
    </source>
</evidence>
<evidence type="ECO:0000256" key="1">
    <source>
        <dbReference type="ARBA" id="ARBA00004371"/>
    </source>
</evidence>
<comment type="function">
    <text evidence="13">Cleaves C-terminal amino acids linked to proline in peptides such as angiotensin II, III and des-Arg9-bradykinin. This cleavage occurs at acidic pH, but enzymatic activity is retained with some substrates at neutral pH.</text>
</comment>
<dbReference type="InterPro" id="IPR008758">
    <property type="entry name" value="Peptidase_S28"/>
</dbReference>
<dbReference type="GO" id="GO:0006508">
    <property type="term" value="P:proteolysis"/>
    <property type="evidence" value="ECO:0007669"/>
    <property type="project" value="UniProtKB-KW"/>
</dbReference>
<evidence type="ECO:0000256" key="12">
    <source>
        <dbReference type="ARBA" id="ARBA00052013"/>
    </source>
</evidence>
<keyword evidence="5" id="KW-0645">Protease</keyword>
<comment type="similarity">
    <text evidence="2">Belongs to the peptidase S28 family.</text>
</comment>
<keyword evidence="11" id="KW-0458">Lysosome</keyword>